<reference evidence="2 3" key="1">
    <citation type="submission" date="2016-03" db="EMBL/GenBank/DDBJ databases">
        <authorList>
            <person name="Ploux O."/>
        </authorList>
    </citation>
    <scope>NUCLEOTIDE SEQUENCE [LARGE SCALE GENOMIC DNA]</scope>
    <source>
        <strain evidence="2 3">UAMH 11012</strain>
    </source>
</reference>
<dbReference type="AlphaFoldDB" id="A0A1L7WEA3"/>
<dbReference type="Proteomes" id="UP000184330">
    <property type="component" value="Unassembled WGS sequence"/>
</dbReference>
<keyword evidence="3" id="KW-1185">Reference proteome</keyword>
<evidence type="ECO:0000313" key="3">
    <source>
        <dbReference type="Proteomes" id="UP000184330"/>
    </source>
</evidence>
<dbReference type="InterPro" id="IPR011333">
    <property type="entry name" value="SKP1/BTB/POZ_sf"/>
</dbReference>
<organism evidence="2 3">
    <name type="scientific">Phialocephala subalpina</name>
    <dbReference type="NCBI Taxonomy" id="576137"/>
    <lineage>
        <taxon>Eukaryota</taxon>
        <taxon>Fungi</taxon>
        <taxon>Dikarya</taxon>
        <taxon>Ascomycota</taxon>
        <taxon>Pezizomycotina</taxon>
        <taxon>Leotiomycetes</taxon>
        <taxon>Helotiales</taxon>
        <taxon>Mollisiaceae</taxon>
        <taxon>Phialocephala</taxon>
        <taxon>Phialocephala fortinii species complex</taxon>
    </lineage>
</organism>
<feature type="region of interest" description="Disordered" evidence="1">
    <location>
        <begin position="1"/>
        <end position="20"/>
    </location>
</feature>
<evidence type="ECO:0000256" key="1">
    <source>
        <dbReference type="SAM" id="MobiDB-lite"/>
    </source>
</evidence>
<name>A0A1L7WEA3_9HELO</name>
<dbReference type="Gene3D" id="3.30.710.10">
    <property type="entry name" value="Potassium Channel Kv1.1, Chain A"/>
    <property type="match status" value="1"/>
</dbReference>
<accession>A0A1L7WEA3</accession>
<gene>
    <name evidence="2" type="ORF">PAC_00990</name>
</gene>
<dbReference type="EMBL" id="FJOG01000001">
    <property type="protein sequence ID" value="CZR51115.1"/>
    <property type="molecule type" value="Genomic_DNA"/>
</dbReference>
<protein>
    <recommendedName>
        <fullName evidence="4">BTB domain-containing protein</fullName>
    </recommendedName>
</protein>
<proteinExistence type="predicted"/>
<dbReference type="OrthoDB" id="3561342at2759"/>
<evidence type="ECO:0000313" key="2">
    <source>
        <dbReference type="EMBL" id="CZR51115.1"/>
    </source>
</evidence>
<sequence>MAEHSPPSSEVERPKKKQRLEAPTFRDPMSTIVLKTPLFLERFMVHEEVACLYSPVIAKAVLESENNNLEFNTRAPPQVVRRFVQWLYTQNLVLHFYHEDPCDKYCRGLRHGELLDLVGLWITAKELKIPSLQDQIIRAFDVLYQEHGCSIFFEYIPKLYERTRPKCALRKYFVALCARGFHRYRHVFDEDMYTLPNQFVIEIADHACTKLSDAQKSYNLSDYLCNPEEE</sequence>
<evidence type="ECO:0008006" key="4">
    <source>
        <dbReference type="Google" id="ProtNLM"/>
    </source>
</evidence>